<keyword evidence="4" id="KW-0393">Immunoglobulin domain</keyword>
<dbReference type="GO" id="GO:0002250">
    <property type="term" value="P:adaptive immune response"/>
    <property type="evidence" value="ECO:0007669"/>
    <property type="project" value="UniProtKB-KW"/>
</dbReference>
<keyword evidence="3" id="KW-0675">Receptor</keyword>
<dbReference type="InterPro" id="IPR051287">
    <property type="entry name" value="TCR_variable_region"/>
</dbReference>
<reference evidence="8" key="1">
    <citation type="submission" date="2023-09" db="UniProtKB">
        <authorList>
            <consortium name="Ensembl"/>
        </authorList>
    </citation>
    <scope>IDENTIFICATION</scope>
</reference>
<dbReference type="AlphaFoldDB" id="A0A3B5AYH5"/>
<dbReference type="GeneTree" id="ENSGT01150000287696"/>
<dbReference type="PROSITE" id="PS50835">
    <property type="entry name" value="IG_LIKE"/>
    <property type="match status" value="1"/>
</dbReference>
<dbReference type="InterPro" id="IPR007110">
    <property type="entry name" value="Ig-like_dom"/>
</dbReference>
<keyword evidence="1" id="KW-0732">Signal</keyword>
<feature type="domain" description="Ig-like" evidence="7">
    <location>
        <begin position="21"/>
        <end position="108"/>
    </location>
</feature>
<proteinExistence type="predicted"/>
<protein>
    <recommendedName>
        <fullName evidence="7">Ig-like domain-containing protein</fullName>
    </recommendedName>
</protein>
<dbReference type="InterPro" id="IPR036179">
    <property type="entry name" value="Ig-like_dom_sf"/>
</dbReference>
<dbReference type="Pfam" id="PF07686">
    <property type="entry name" value="V-set"/>
    <property type="match status" value="1"/>
</dbReference>
<evidence type="ECO:0000313" key="8">
    <source>
        <dbReference type="Ensembl" id="ENSSPAP00000018567.1"/>
    </source>
</evidence>
<dbReference type="SUPFAM" id="SSF48726">
    <property type="entry name" value="Immunoglobulin"/>
    <property type="match status" value="1"/>
</dbReference>
<dbReference type="Gene3D" id="2.60.40.10">
    <property type="entry name" value="Immunoglobulins"/>
    <property type="match status" value="1"/>
</dbReference>
<evidence type="ECO:0000256" key="5">
    <source>
        <dbReference type="ARBA" id="ARBA00043266"/>
    </source>
</evidence>
<feature type="transmembrane region" description="Helical" evidence="6">
    <location>
        <begin position="137"/>
        <end position="160"/>
    </location>
</feature>
<dbReference type="PANTHER" id="PTHR19367">
    <property type="entry name" value="T-CELL RECEPTOR ALPHA CHAIN V REGION"/>
    <property type="match status" value="1"/>
</dbReference>
<dbReference type="PANTHER" id="PTHR19367:SF18">
    <property type="entry name" value="T CELL RECEPTOR ALPHA VARIABLE 16"/>
    <property type="match status" value="1"/>
</dbReference>
<dbReference type="InterPro" id="IPR003598">
    <property type="entry name" value="Ig_sub2"/>
</dbReference>
<keyword evidence="2" id="KW-1064">Adaptive immunity</keyword>
<organism evidence="8">
    <name type="scientific">Stegastes partitus</name>
    <name type="common">bicolor damselfish</name>
    <dbReference type="NCBI Taxonomy" id="144197"/>
    <lineage>
        <taxon>Eukaryota</taxon>
        <taxon>Metazoa</taxon>
        <taxon>Chordata</taxon>
        <taxon>Craniata</taxon>
        <taxon>Vertebrata</taxon>
        <taxon>Euteleostomi</taxon>
        <taxon>Actinopterygii</taxon>
        <taxon>Neopterygii</taxon>
        <taxon>Teleostei</taxon>
        <taxon>Neoteleostei</taxon>
        <taxon>Acanthomorphata</taxon>
        <taxon>Ovalentaria</taxon>
        <taxon>Pomacentridae</taxon>
        <taxon>Stegastes</taxon>
    </lineage>
</organism>
<dbReference type="SMART" id="SM00406">
    <property type="entry name" value="IGv"/>
    <property type="match status" value="1"/>
</dbReference>
<dbReference type="GO" id="GO:0042101">
    <property type="term" value="C:T cell receptor complex"/>
    <property type="evidence" value="ECO:0007669"/>
    <property type="project" value="UniProtKB-KW"/>
</dbReference>
<dbReference type="InterPro" id="IPR003599">
    <property type="entry name" value="Ig_sub"/>
</dbReference>
<dbReference type="Ensembl" id="ENSSPAT00000018847.1">
    <property type="protein sequence ID" value="ENSSPAP00000018567.1"/>
    <property type="gene ID" value="ENSSPAG00000014007.1"/>
</dbReference>
<dbReference type="InterPro" id="IPR013106">
    <property type="entry name" value="Ig_V-set"/>
</dbReference>
<name>A0A3B5AYH5_9TELE</name>
<evidence type="ECO:0000256" key="6">
    <source>
        <dbReference type="SAM" id="Phobius"/>
    </source>
</evidence>
<dbReference type="SMART" id="SM00408">
    <property type="entry name" value="IGc2"/>
    <property type="match status" value="1"/>
</dbReference>
<dbReference type="SMART" id="SM00409">
    <property type="entry name" value="IG"/>
    <property type="match status" value="1"/>
</dbReference>
<keyword evidence="5" id="KW-1279">T cell receptor</keyword>
<evidence type="ECO:0000256" key="2">
    <source>
        <dbReference type="ARBA" id="ARBA00023130"/>
    </source>
</evidence>
<sequence>LDFSCERSICISDGLIFSLFPGLIAETTISPVEDEVSGTEGQSVTLSCTYMTTSDYAYLYWYKHLSDLQAPHSAEYIPDKRYGSQTSETSTTLTIRELTLADTALYYCASWSATPPGVDGPNGSVSQNPSVPCHASFNLVVSVYVCVCATAFVVCVCVCMEGGRDGFILFF</sequence>
<keyword evidence="6" id="KW-0812">Transmembrane</keyword>
<keyword evidence="6" id="KW-1133">Transmembrane helix</keyword>
<evidence type="ECO:0000256" key="4">
    <source>
        <dbReference type="ARBA" id="ARBA00023319"/>
    </source>
</evidence>
<dbReference type="InterPro" id="IPR013783">
    <property type="entry name" value="Ig-like_fold"/>
</dbReference>
<accession>A0A3B5AYH5</accession>
<keyword evidence="6" id="KW-0472">Membrane</keyword>
<evidence type="ECO:0000259" key="7">
    <source>
        <dbReference type="PROSITE" id="PS50835"/>
    </source>
</evidence>
<keyword evidence="5" id="KW-0391">Immunity</keyword>
<evidence type="ECO:0000256" key="3">
    <source>
        <dbReference type="ARBA" id="ARBA00023170"/>
    </source>
</evidence>
<evidence type="ECO:0000256" key="1">
    <source>
        <dbReference type="ARBA" id="ARBA00022729"/>
    </source>
</evidence>